<organism evidence="2 3">
    <name type="scientific">Zizania palustris</name>
    <name type="common">Northern wild rice</name>
    <dbReference type="NCBI Taxonomy" id="103762"/>
    <lineage>
        <taxon>Eukaryota</taxon>
        <taxon>Viridiplantae</taxon>
        <taxon>Streptophyta</taxon>
        <taxon>Embryophyta</taxon>
        <taxon>Tracheophyta</taxon>
        <taxon>Spermatophyta</taxon>
        <taxon>Magnoliopsida</taxon>
        <taxon>Liliopsida</taxon>
        <taxon>Poales</taxon>
        <taxon>Poaceae</taxon>
        <taxon>BOP clade</taxon>
        <taxon>Oryzoideae</taxon>
        <taxon>Oryzeae</taxon>
        <taxon>Zizaniinae</taxon>
        <taxon>Zizania</taxon>
    </lineage>
</organism>
<feature type="region of interest" description="Disordered" evidence="1">
    <location>
        <begin position="58"/>
        <end position="92"/>
    </location>
</feature>
<reference evidence="2" key="1">
    <citation type="journal article" date="2021" name="bioRxiv">
        <title>Whole Genome Assembly and Annotation of Northern Wild Rice, Zizania palustris L., Supports a Whole Genome Duplication in the Zizania Genus.</title>
        <authorList>
            <person name="Haas M."/>
            <person name="Kono T."/>
            <person name="Macchietto M."/>
            <person name="Millas R."/>
            <person name="McGilp L."/>
            <person name="Shao M."/>
            <person name="Duquette J."/>
            <person name="Hirsch C.N."/>
            <person name="Kimball J."/>
        </authorList>
    </citation>
    <scope>NUCLEOTIDE SEQUENCE</scope>
    <source>
        <tissue evidence="2">Fresh leaf tissue</tissue>
    </source>
</reference>
<comment type="caution">
    <text evidence="2">The sequence shown here is derived from an EMBL/GenBank/DDBJ whole genome shotgun (WGS) entry which is preliminary data.</text>
</comment>
<protein>
    <submittedName>
        <fullName evidence="2">Uncharacterized protein</fullName>
    </submittedName>
</protein>
<dbReference type="AlphaFoldDB" id="A0A8J5WMM2"/>
<evidence type="ECO:0000313" key="3">
    <source>
        <dbReference type="Proteomes" id="UP000729402"/>
    </source>
</evidence>
<feature type="compositionally biased region" description="Low complexity" evidence="1">
    <location>
        <begin position="62"/>
        <end position="72"/>
    </location>
</feature>
<reference evidence="2" key="2">
    <citation type="submission" date="2021-02" db="EMBL/GenBank/DDBJ databases">
        <authorList>
            <person name="Kimball J.A."/>
            <person name="Haas M.W."/>
            <person name="Macchietto M."/>
            <person name="Kono T."/>
            <person name="Duquette J."/>
            <person name="Shao M."/>
        </authorList>
    </citation>
    <scope>NUCLEOTIDE SEQUENCE</scope>
    <source>
        <tissue evidence="2">Fresh leaf tissue</tissue>
    </source>
</reference>
<name>A0A8J5WMM2_ZIZPA</name>
<dbReference type="EMBL" id="JAAALK010000080">
    <property type="protein sequence ID" value="KAG8091773.1"/>
    <property type="molecule type" value="Genomic_DNA"/>
</dbReference>
<gene>
    <name evidence="2" type="ORF">GUJ93_ZPchr0012g19365</name>
</gene>
<evidence type="ECO:0000256" key="1">
    <source>
        <dbReference type="SAM" id="MobiDB-lite"/>
    </source>
</evidence>
<evidence type="ECO:0000313" key="2">
    <source>
        <dbReference type="EMBL" id="KAG8091773.1"/>
    </source>
</evidence>
<keyword evidence="3" id="KW-1185">Reference proteome</keyword>
<proteinExistence type="predicted"/>
<accession>A0A8J5WMM2</accession>
<sequence length="116" mass="12550">MKRFMAMSCRDIAIAEAHQVQLFIASLGKPLRTDVMLQRPTSLDDAVMFAQAFEQHEGVTQRTSSSSATTRTPVRMVPYSQQHSSSPLSGSALSSSVASVAKPASNIRHLSLTEVS</sequence>
<dbReference type="OrthoDB" id="1933597at2759"/>
<dbReference type="Proteomes" id="UP000729402">
    <property type="component" value="Unassembled WGS sequence"/>
</dbReference>